<dbReference type="GO" id="GO:0006355">
    <property type="term" value="P:regulation of DNA-templated transcription"/>
    <property type="evidence" value="ECO:0007669"/>
    <property type="project" value="InterPro"/>
</dbReference>
<dbReference type="Pfam" id="PF22908">
    <property type="entry name" value="PHD_NSD"/>
    <property type="match status" value="1"/>
</dbReference>
<dbReference type="RefSeq" id="XP_005650976.1">
    <property type="nucleotide sequence ID" value="XM_005650919.1"/>
</dbReference>
<feature type="region of interest" description="Disordered" evidence="6">
    <location>
        <begin position="484"/>
        <end position="567"/>
    </location>
</feature>
<feature type="compositionally biased region" description="Low complexity" evidence="6">
    <location>
        <begin position="247"/>
        <end position="259"/>
    </location>
</feature>
<feature type="compositionally biased region" description="Basic and acidic residues" evidence="6">
    <location>
        <begin position="233"/>
        <end position="242"/>
    </location>
</feature>
<feature type="region of interest" description="Disordered" evidence="6">
    <location>
        <begin position="183"/>
        <end position="308"/>
    </location>
</feature>
<dbReference type="InterPro" id="IPR055198">
    <property type="entry name" value="NSD_PHD"/>
</dbReference>
<dbReference type="InterPro" id="IPR019787">
    <property type="entry name" value="Znf_PHD-finger"/>
</dbReference>
<dbReference type="OrthoDB" id="567945at2759"/>
<proteinExistence type="predicted"/>
<dbReference type="InterPro" id="IPR011011">
    <property type="entry name" value="Znf_FYVE_PHD"/>
</dbReference>
<evidence type="ECO:0000256" key="5">
    <source>
        <dbReference type="PROSITE-ProRule" id="PRU00146"/>
    </source>
</evidence>
<evidence type="ECO:0000313" key="8">
    <source>
        <dbReference type="EMBL" id="EIE26432.1"/>
    </source>
</evidence>
<evidence type="ECO:0000256" key="2">
    <source>
        <dbReference type="ARBA" id="ARBA00022737"/>
    </source>
</evidence>
<dbReference type="GO" id="GO:0006338">
    <property type="term" value="P:chromatin remodeling"/>
    <property type="evidence" value="ECO:0007669"/>
    <property type="project" value="UniProtKB-ARBA"/>
</dbReference>
<evidence type="ECO:0000256" key="6">
    <source>
        <dbReference type="SAM" id="MobiDB-lite"/>
    </source>
</evidence>
<evidence type="ECO:0000259" key="7">
    <source>
        <dbReference type="PROSITE" id="PS50016"/>
    </source>
</evidence>
<dbReference type="Proteomes" id="UP000007264">
    <property type="component" value="Unassembled WGS sequence"/>
</dbReference>
<dbReference type="KEGG" id="csl:COCSUDRAFT_58970"/>
<sequence>MLQVWLPDPVAQPQTPEAFAHPETPEAVPDTPAIDTDSDAGVSAQVHRRRGQFFVRLVLKQSGMKSYNKGALTTAIDFYVDSGTGEWLIPRSRYEEAQSRAWRRGNRFRMFWDAPETPGVGMWWHGVVRGRVQRDRFDPLRDSPWEALRVRWDSGGSETMVSMWEIQPEETAFYISELRATTSSREDHVVSDDEAEWQPDWRSGSDSEGDSDEQRRRRRRRQRQVVLPGEIETEQHLRDPARRQRRGGSSQPRTQGQSQAQLPASRSSASLEEQGGESARILPPPLLPLPQPPRDLSARPPLTMQRPSSRHLKMDWNSLFCGRCADGGELLECDGTCLRSFHLNCLTPSERPSPDDPPEAPWYCPDCRLGIGACAICKQTGVVGQHILKCKMGSCGYYFHNQCLNGLRDSGLLKIHREDPAVANGGNGERVFTCPAHFCHVCRMSGDAQRMVRCWRCPTAYHSRGLSAPSLGTASVQMIAPVPTPRNQHEAAPSNRAVFDCGASEQPVERKRPRKPKKDGGNASRNVATKRPDTAGPSNAIRQPQPQQPPVAARPSTAVEPSSDAMQRPTRLAVLEAKIMEDAAVEEALGCTGRIVPLEGNQGSKDLVGKTVFTFGAQKKGGDFYVPSDRIKIHSQLVVHDGGRVTIGFCNAQARERYPITIIHAEGEPTTLTNMQSVPLRHQDVITIADACFIFERVGIEEAFAAR</sequence>
<dbReference type="SUPFAM" id="SSF57903">
    <property type="entry name" value="FYVE/PHD zinc finger"/>
    <property type="match status" value="2"/>
</dbReference>
<gene>
    <name evidence="8" type="ORF">COCSUDRAFT_58970</name>
</gene>
<keyword evidence="3 5" id="KW-0863">Zinc-finger</keyword>
<dbReference type="PROSITE" id="PS50016">
    <property type="entry name" value="ZF_PHD_2"/>
    <property type="match status" value="1"/>
</dbReference>
<dbReference type="InterPro" id="IPR001965">
    <property type="entry name" value="Znf_PHD"/>
</dbReference>
<dbReference type="Pfam" id="PF23004">
    <property type="entry name" value="PHDvar_NSD"/>
    <property type="match status" value="1"/>
</dbReference>
<accession>I0Z713</accession>
<organism evidence="8 9">
    <name type="scientific">Coccomyxa subellipsoidea (strain C-169)</name>
    <name type="common">Green microalga</name>
    <dbReference type="NCBI Taxonomy" id="574566"/>
    <lineage>
        <taxon>Eukaryota</taxon>
        <taxon>Viridiplantae</taxon>
        <taxon>Chlorophyta</taxon>
        <taxon>core chlorophytes</taxon>
        <taxon>Trebouxiophyceae</taxon>
        <taxon>Trebouxiophyceae incertae sedis</taxon>
        <taxon>Coccomyxaceae</taxon>
        <taxon>Coccomyxa</taxon>
        <taxon>Coccomyxa subellipsoidea</taxon>
    </lineage>
</organism>
<comment type="caution">
    <text evidence="8">The sequence shown here is derived from an EMBL/GenBank/DDBJ whole genome shotgun (WGS) entry which is preliminary data.</text>
</comment>
<dbReference type="InterPro" id="IPR013083">
    <property type="entry name" value="Znf_RING/FYVE/PHD"/>
</dbReference>
<dbReference type="SMART" id="SM00184">
    <property type="entry name" value="RING"/>
    <property type="match status" value="2"/>
</dbReference>
<keyword evidence="9" id="KW-1185">Reference proteome</keyword>
<dbReference type="PANTHER" id="PTHR46235:SF3">
    <property type="entry name" value="PHD FINGER-CONTAINING PROTEIN DDB_G0268158"/>
    <property type="match status" value="1"/>
</dbReference>
<feature type="domain" description="PHD-type" evidence="7">
    <location>
        <begin position="318"/>
        <end position="370"/>
    </location>
</feature>
<reference evidence="8 9" key="1">
    <citation type="journal article" date="2012" name="Genome Biol.">
        <title>The genome of the polar eukaryotic microalga coccomyxa subellipsoidea reveals traits of cold adaptation.</title>
        <authorList>
            <person name="Blanc G."/>
            <person name="Agarkova I."/>
            <person name="Grimwood J."/>
            <person name="Kuo A."/>
            <person name="Brueggeman A."/>
            <person name="Dunigan D."/>
            <person name="Gurnon J."/>
            <person name="Ladunga I."/>
            <person name="Lindquist E."/>
            <person name="Lucas S."/>
            <person name="Pangilinan J."/>
            <person name="Proschold T."/>
            <person name="Salamov A."/>
            <person name="Schmutz J."/>
            <person name="Weeks D."/>
            <person name="Yamada T."/>
            <person name="Claverie J.M."/>
            <person name="Grigoriev I."/>
            <person name="Van Etten J."/>
            <person name="Lomsadze A."/>
            <person name="Borodovsky M."/>
        </authorList>
    </citation>
    <scope>NUCLEOTIDE SEQUENCE [LARGE SCALE GENOMIC DNA]</scope>
    <source>
        <strain evidence="8 9">C-169</strain>
    </source>
</reference>
<dbReference type="CDD" id="cd15565">
    <property type="entry name" value="PHD2_NSD"/>
    <property type="match status" value="1"/>
</dbReference>
<evidence type="ECO:0000313" key="9">
    <source>
        <dbReference type="Proteomes" id="UP000007264"/>
    </source>
</evidence>
<dbReference type="Gene3D" id="2.30.30.1040">
    <property type="match status" value="1"/>
</dbReference>
<dbReference type="STRING" id="574566.I0Z713"/>
<dbReference type="Gene3D" id="3.30.40.10">
    <property type="entry name" value="Zinc/RING finger domain, C3HC4 (zinc finger)"/>
    <property type="match status" value="2"/>
</dbReference>
<dbReference type="CDD" id="cd15566">
    <property type="entry name" value="PHD3_NSD"/>
    <property type="match status" value="1"/>
</dbReference>
<keyword evidence="2" id="KW-0677">Repeat</keyword>
<dbReference type="InterPro" id="IPR019786">
    <property type="entry name" value="Zinc_finger_PHD-type_CS"/>
</dbReference>
<dbReference type="AlphaFoldDB" id="I0Z713"/>
<dbReference type="GO" id="GO:0005634">
    <property type="term" value="C:nucleus"/>
    <property type="evidence" value="ECO:0007669"/>
    <property type="project" value="InterPro"/>
</dbReference>
<keyword evidence="4" id="KW-0862">Zinc</keyword>
<feature type="compositionally biased region" description="Pro residues" evidence="6">
    <location>
        <begin position="282"/>
        <end position="293"/>
    </location>
</feature>
<name>I0Z713_COCSC</name>
<dbReference type="InterPro" id="IPR001841">
    <property type="entry name" value="Znf_RING"/>
</dbReference>
<dbReference type="GO" id="GO:0008270">
    <property type="term" value="F:zinc ion binding"/>
    <property type="evidence" value="ECO:0007669"/>
    <property type="project" value="UniProtKB-KW"/>
</dbReference>
<keyword evidence="1" id="KW-0479">Metal-binding</keyword>
<dbReference type="PROSITE" id="PS01359">
    <property type="entry name" value="ZF_PHD_1"/>
    <property type="match status" value="1"/>
</dbReference>
<dbReference type="eggNOG" id="KOG1081">
    <property type="taxonomic scope" value="Eukaryota"/>
</dbReference>
<evidence type="ECO:0000256" key="3">
    <source>
        <dbReference type="ARBA" id="ARBA00022771"/>
    </source>
</evidence>
<evidence type="ECO:0000256" key="4">
    <source>
        <dbReference type="ARBA" id="ARBA00022833"/>
    </source>
</evidence>
<dbReference type="SMART" id="SM00249">
    <property type="entry name" value="PHD"/>
    <property type="match status" value="2"/>
</dbReference>
<dbReference type="Pfam" id="PF00628">
    <property type="entry name" value="PHD"/>
    <property type="match status" value="1"/>
</dbReference>
<dbReference type="GO" id="GO:0009725">
    <property type="term" value="P:response to hormone"/>
    <property type="evidence" value="ECO:0007669"/>
    <property type="project" value="InterPro"/>
</dbReference>
<dbReference type="PANTHER" id="PTHR46235">
    <property type="entry name" value="PHD FINGER-CONTAINING PROTEIN DDB_G0268158"/>
    <property type="match status" value="1"/>
</dbReference>
<dbReference type="GeneID" id="17044442"/>
<dbReference type="EMBL" id="AGSI01000002">
    <property type="protein sequence ID" value="EIE26432.1"/>
    <property type="molecule type" value="Genomic_DNA"/>
</dbReference>
<evidence type="ECO:0000256" key="1">
    <source>
        <dbReference type="ARBA" id="ARBA00022723"/>
    </source>
</evidence>
<dbReference type="InterPro" id="IPR055197">
    <property type="entry name" value="PHDvar_NSD"/>
</dbReference>
<feature type="region of interest" description="Disordered" evidence="6">
    <location>
        <begin position="12"/>
        <end position="40"/>
    </location>
</feature>
<feature type="compositionally biased region" description="Polar residues" evidence="6">
    <location>
        <begin position="260"/>
        <end position="271"/>
    </location>
</feature>
<dbReference type="GO" id="GO:0003677">
    <property type="term" value="F:DNA binding"/>
    <property type="evidence" value="ECO:0007669"/>
    <property type="project" value="InterPro"/>
</dbReference>
<protein>
    <recommendedName>
        <fullName evidence="7">PHD-type domain-containing protein</fullName>
    </recommendedName>
</protein>